<gene>
    <name evidence="6" type="ORF">FM038_015530</name>
</gene>
<feature type="transmembrane region" description="Helical" evidence="5">
    <location>
        <begin position="128"/>
        <end position="149"/>
    </location>
</feature>
<organism evidence="6 7">
    <name type="scientific">Shewanella eurypsychrophilus</name>
    <dbReference type="NCBI Taxonomy" id="2593656"/>
    <lineage>
        <taxon>Bacteria</taxon>
        <taxon>Pseudomonadati</taxon>
        <taxon>Pseudomonadota</taxon>
        <taxon>Gammaproteobacteria</taxon>
        <taxon>Alteromonadales</taxon>
        <taxon>Shewanellaceae</taxon>
        <taxon>Shewanella</taxon>
    </lineage>
</organism>
<dbReference type="Pfam" id="PF01943">
    <property type="entry name" value="Polysacc_synt"/>
    <property type="match status" value="1"/>
</dbReference>
<dbReference type="InterPro" id="IPR002797">
    <property type="entry name" value="Polysacc_synth"/>
</dbReference>
<feature type="transmembrane region" description="Helical" evidence="5">
    <location>
        <begin position="161"/>
        <end position="179"/>
    </location>
</feature>
<evidence type="ECO:0000313" key="7">
    <source>
        <dbReference type="Proteomes" id="UP000316416"/>
    </source>
</evidence>
<feature type="transmembrane region" description="Helical" evidence="5">
    <location>
        <begin position="397"/>
        <end position="417"/>
    </location>
</feature>
<feature type="transmembrane region" description="Helical" evidence="5">
    <location>
        <begin position="102"/>
        <end position="122"/>
    </location>
</feature>
<feature type="transmembrane region" description="Helical" evidence="5">
    <location>
        <begin position="185"/>
        <end position="205"/>
    </location>
</feature>
<feature type="transmembrane region" description="Helical" evidence="5">
    <location>
        <begin position="271"/>
        <end position="288"/>
    </location>
</feature>
<feature type="transmembrane region" description="Helical" evidence="5">
    <location>
        <begin position="308"/>
        <end position="332"/>
    </location>
</feature>
<evidence type="ECO:0000256" key="1">
    <source>
        <dbReference type="ARBA" id="ARBA00004141"/>
    </source>
</evidence>
<sequence length="447" mass="49081">MTLPSSESSSSSSSLTSQAPSAIGSTIWLVGEKLVSLVLTLAVTLVLARHLSPHQFGELNFLISIVALLGPFAAMGLNAIVTRELVNRPEDSAQIIGSSLTMRFTGALVCGLVVLSFSDLFLPAELNGLFLILLLGNVFNALLVFDYWIQAHVANRYAAKMRLLVLLIMSTVRLLAVYFDASLSLFVYLAAAEMALIGLGFIVLYRVRGESLLKLRFNLIEAKGLLSQSWLLMLSGMAAIVYLKMDQVMLGTLSTQEEVGIYAVAAKLSEVWYFFPAAIVTSFFPQLLAARKHDPKQYGIKLQQLNDILFASAFIIALLVQWLAPWGVVLLFGSDYAASAAVLVIHIWAGVFIFMRALLSKWLLAEGLLRFSLVTQLIGALFNVLFNLWLIPIYGAMGAAIATVISYTAASYLALFCHKTTWPMAAIMTRSMLLPIRCIYLRSNLYK</sequence>
<keyword evidence="3 5" id="KW-1133">Transmembrane helix</keyword>
<keyword evidence="7" id="KW-1185">Reference proteome</keyword>
<feature type="transmembrane region" description="Helical" evidence="5">
    <location>
        <begin position="59"/>
        <end position="81"/>
    </location>
</feature>
<dbReference type="InterPro" id="IPR052556">
    <property type="entry name" value="PolySynth_Transporter"/>
</dbReference>
<keyword evidence="4 5" id="KW-0472">Membrane</keyword>
<dbReference type="PANTHER" id="PTHR43424">
    <property type="entry name" value="LOCUS PUTATIVE PROTEIN 1-RELATED"/>
    <property type="match status" value="1"/>
</dbReference>
<reference evidence="6" key="1">
    <citation type="submission" date="2021-07" db="EMBL/GenBank/DDBJ databases">
        <title>Shewanella sp. YLB-07 whole genome sequence.</title>
        <authorList>
            <person name="Yu L."/>
        </authorList>
    </citation>
    <scope>NUCLEOTIDE SEQUENCE</scope>
    <source>
        <strain evidence="6">YLB-08</strain>
    </source>
</reference>
<evidence type="ECO:0000256" key="5">
    <source>
        <dbReference type="SAM" id="Phobius"/>
    </source>
</evidence>
<evidence type="ECO:0000256" key="4">
    <source>
        <dbReference type="ARBA" id="ARBA00023136"/>
    </source>
</evidence>
<feature type="transmembrane region" description="Helical" evidence="5">
    <location>
        <begin position="371"/>
        <end position="391"/>
    </location>
</feature>
<accession>A0ABX6VDV1</accession>
<feature type="transmembrane region" description="Helical" evidence="5">
    <location>
        <begin position="225"/>
        <end position="243"/>
    </location>
</feature>
<dbReference type="RefSeq" id="WP_142874289.1">
    <property type="nucleotide sequence ID" value="NZ_CP045503.2"/>
</dbReference>
<dbReference type="PANTHER" id="PTHR43424:SF1">
    <property type="entry name" value="LOCUS PUTATIVE PROTEIN 1-RELATED"/>
    <property type="match status" value="1"/>
</dbReference>
<feature type="transmembrane region" description="Helical" evidence="5">
    <location>
        <begin position="338"/>
        <end position="359"/>
    </location>
</feature>
<dbReference type="Proteomes" id="UP000316416">
    <property type="component" value="Chromosome"/>
</dbReference>
<proteinExistence type="predicted"/>
<protein>
    <submittedName>
        <fullName evidence="6">Flippase</fullName>
    </submittedName>
</protein>
<evidence type="ECO:0000313" key="6">
    <source>
        <dbReference type="EMBL" id="QPG58669.1"/>
    </source>
</evidence>
<dbReference type="CDD" id="cd13128">
    <property type="entry name" value="MATE_Wzx_like"/>
    <property type="match status" value="1"/>
</dbReference>
<evidence type="ECO:0000256" key="3">
    <source>
        <dbReference type="ARBA" id="ARBA00022989"/>
    </source>
</evidence>
<keyword evidence="2 5" id="KW-0812">Transmembrane</keyword>
<dbReference type="EMBL" id="CP045503">
    <property type="protein sequence ID" value="QPG58669.1"/>
    <property type="molecule type" value="Genomic_DNA"/>
</dbReference>
<evidence type="ECO:0000256" key="2">
    <source>
        <dbReference type="ARBA" id="ARBA00022692"/>
    </source>
</evidence>
<name>A0ABX6VDV1_9GAMM</name>
<comment type="subcellular location">
    <subcellularLocation>
        <location evidence="1">Membrane</location>
        <topology evidence="1">Multi-pass membrane protein</topology>
    </subcellularLocation>
</comment>